<dbReference type="EMBL" id="CP020083">
    <property type="protein sequence ID" value="ASR52204.1"/>
    <property type="molecule type" value="Genomic_DNA"/>
</dbReference>
<keyword evidence="1" id="KW-1133">Transmembrane helix</keyword>
<evidence type="ECO:0000256" key="1">
    <source>
        <dbReference type="SAM" id="Phobius"/>
    </source>
</evidence>
<protein>
    <recommendedName>
        <fullName evidence="4">Heavy-metal-associated domain-containing protein</fullName>
    </recommendedName>
</protein>
<sequence length="429" mass="45694">MIEAKDILTNSLTLSRPAPRLSRAWIAAILLPLLLVLAGIVYAQIEGDRGIPPVASGGDFEVSGVKVDASGKNAQEARSNAWREAQRKGWQKLWMQTNRSGAAPKLSDSVLDGIVSAIVVEYEQIGPRRYIATLGVLFDRARAGELLGVSGSVLRSAPMLVIPIYVSGGSAQTFENRTPWQAAWARYRTSESIVDYIRPHGSGADSLLVNAAQSGRRSRTWWRLILDQFGGADVVVPVAHVERQYPGGPITGRFAARFGPDSRLLGSFTLRARNSDGLNAMLDEAIQRLDRIYAGAVRSGELRPDSSLIIEKPVEIVEELLDESLAEDVPLEAGGLTSGPQIISIQFDTPDVAAVQAGERLVRGIPGVQSANTASLALGGTSVMQVNANIDIDALRGALEARGWRVQQGAGVLRISRAQAPAAAPGGGG</sequence>
<proteinExistence type="predicted"/>
<keyword evidence="1" id="KW-0472">Membrane</keyword>
<name>A0ABM6M856_9SPHN</name>
<dbReference type="Proteomes" id="UP000258016">
    <property type="component" value="Chromosome"/>
</dbReference>
<gene>
    <name evidence="2" type="ORF">B5J99_12680</name>
</gene>
<keyword evidence="1" id="KW-0812">Transmembrane</keyword>
<reference evidence="2 3" key="1">
    <citation type="submission" date="2017-03" db="EMBL/GenBank/DDBJ databases">
        <title>Complete genome sequence of Blastomonas fulva degrading microcsystin LR.</title>
        <authorList>
            <person name="Lee H.-g."/>
            <person name="Jin L."/>
            <person name="oh H.-M."/>
        </authorList>
    </citation>
    <scope>NUCLEOTIDE SEQUENCE [LARGE SCALE GENOMIC DNA]</scope>
    <source>
        <strain evidence="2 3">T2</strain>
    </source>
</reference>
<evidence type="ECO:0000313" key="3">
    <source>
        <dbReference type="Proteomes" id="UP000258016"/>
    </source>
</evidence>
<keyword evidence="3" id="KW-1185">Reference proteome</keyword>
<accession>A0ABM6M856</accession>
<feature type="transmembrane region" description="Helical" evidence="1">
    <location>
        <begin position="24"/>
        <end position="45"/>
    </location>
</feature>
<evidence type="ECO:0008006" key="4">
    <source>
        <dbReference type="Google" id="ProtNLM"/>
    </source>
</evidence>
<organism evidence="2 3">
    <name type="scientific">Blastomonas fulva</name>
    <dbReference type="NCBI Taxonomy" id="1550728"/>
    <lineage>
        <taxon>Bacteria</taxon>
        <taxon>Pseudomonadati</taxon>
        <taxon>Pseudomonadota</taxon>
        <taxon>Alphaproteobacteria</taxon>
        <taxon>Sphingomonadales</taxon>
        <taxon>Sphingomonadaceae</taxon>
        <taxon>Blastomonas</taxon>
    </lineage>
</organism>
<evidence type="ECO:0000313" key="2">
    <source>
        <dbReference type="EMBL" id="ASR52204.1"/>
    </source>
</evidence>